<evidence type="ECO:0000256" key="5">
    <source>
        <dbReference type="ARBA" id="ARBA00022695"/>
    </source>
</evidence>
<dbReference type="NCBIfam" id="TIGR00335">
    <property type="entry name" value="primase_sml"/>
    <property type="match status" value="1"/>
</dbReference>
<reference evidence="12" key="1">
    <citation type="submission" date="2014-08" db="EMBL/GenBank/DDBJ databases">
        <authorList>
            <person name="Sharma Rahul"/>
            <person name="Thines Marco"/>
        </authorList>
    </citation>
    <scope>NUCLEOTIDE SEQUENCE</scope>
</reference>
<evidence type="ECO:0000256" key="9">
    <source>
        <dbReference type="ARBA" id="ARBA00023163"/>
    </source>
</evidence>
<organism evidence="12">
    <name type="scientific">Phaffia rhodozyma</name>
    <name type="common">Yeast</name>
    <name type="synonym">Xanthophyllomyces dendrorhous</name>
    <dbReference type="NCBI Taxonomy" id="264483"/>
    <lineage>
        <taxon>Eukaryota</taxon>
        <taxon>Fungi</taxon>
        <taxon>Dikarya</taxon>
        <taxon>Basidiomycota</taxon>
        <taxon>Agaricomycotina</taxon>
        <taxon>Tremellomycetes</taxon>
        <taxon>Cystofilobasidiales</taxon>
        <taxon>Mrakiaceae</taxon>
        <taxon>Phaffia</taxon>
    </lineage>
</organism>
<name>A0A0F7SXH1_PHARH</name>
<evidence type="ECO:0000256" key="6">
    <source>
        <dbReference type="ARBA" id="ARBA00022705"/>
    </source>
</evidence>
<dbReference type="EMBL" id="LN483166">
    <property type="protein sequence ID" value="CED84873.1"/>
    <property type="molecule type" value="Genomic_DNA"/>
</dbReference>
<sequence length="441" mass="50338">MDEVDASDPAAMRMFYNRLFPWKQLFTWLNHEQIPTRLFTHREFAFTLAGDIYLRYNSFANHEEMKREVLRLNPSRFEIGAIYTAKPKDKKTLRPSALQPARRELVFDIDMTDYDEIRTCCSDKSMCKRCWGFIACATEVLDHALRDQFGFQHLLWVYSGRRGIHCWISDTTALDLTDDQRRAIVHYLEVVKGGKEMSKKVNVRFGRAPELHPSIMDAYDILGKDFATLILDDQECFKTKEQWETLLSLVPDEALTSKLRTKWSAKSYTSRQKWTHLTDALPSRASKTGSAAGLGPKGKGSPLEHALQDIVLQYTYPRLDADVSKHRNHLLKSPFVIHPGTNRVCVPVDPARISEFDPSTVPTLGQLIGELNVAAAAAKTDPQSVDGENGSSQDLGDEKKVVDWRQTSLKPYVDMLERHSQGLLRQTREKKRNAAQMSTDF</sequence>
<accession>A0A0F7SXH1</accession>
<dbReference type="Pfam" id="PF01896">
    <property type="entry name" value="DNA_primase_S"/>
    <property type="match status" value="1"/>
</dbReference>
<dbReference type="GO" id="GO:0005658">
    <property type="term" value="C:alpha DNA polymerase:primase complex"/>
    <property type="evidence" value="ECO:0007669"/>
    <property type="project" value="UniProtKB-ARBA"/>
</dbReference>
<dbReference type="GO" id="GO:0046872">
    <property type="term" value="F:metal ion binding"/>
    <property type="evidence" value="ECO:0007669"/>
    <property type="project" value="UniProtKB-KW"/>
</dbReference>
<evidence type="ECO:0000256" key="11">
    <source>
        <dbReference type="SAM" id="MobiDB-lite"/>
    </source>
</evidence>
<evidence type="ECO:0000256" key="2">
    <source>
        <dbReference type="ARBA" id="ARBA00022478"/>
    </source>
</evidence>
<dbReference type="SUPFAM" id="SSF56747">
    <property type="entry name" value="Prim-pol domain"/>
    <property type="match status" value="1"/>
</dbReference>
<protein>
    <recommendedName>
        <fullName evidence="10">DNA primase</fullName>
        <ecNumber evidence="10">2.7.7.-</ecNumber>
    </recommendedName>
</protein>
<dbReference type="InterPro" id="IPR002755">
    <property type="entry name" value="DNA_primase_S"/>
</dbReference>
<dbReference type="GO" id="GO:0003899">
    <property type="term" value="F:DNA-directed RNA polymerase activity"/>
    <property type="evidence" value="ECO:0007669"/>
    <property type="project" value="InterPro"/>
</dbReference>
<comment type="similarity">
    <text evidence="1 10">Belongs to the eukaryotic-type primase small subunit family.</text>
</comment>
<proteinExistence type="inferred from homology"/>
<evidence type="ECO:0000313" key="12">
    <source>
        <dbReference type="EMBL" id="CED84873.1"/>
    </source>
</evidence>
<evidence type="ECO:0000256" key="7">
    <source>
        <dbReference type="ARBA" id="ARBA00022723"/>
    </source>
</evidence>
<evidence type="ECO:0000256" key="4">
    <source>
        <dbReference type="ARBA" id="ARBA00022679"/>
    </source>
</evidence>
<dbReference type="InterPro" id="IPR014052">
    <property type="entry name" value="DNA_primase_ssu_euk/arc"/>
</dbReference>
<evidence type="ECO:0000256" key="1">
    <source>
        <dbReference type="ARBA" id="ARBA00009762"/>
    </source>
</evidence>
<keyword evidence="6 10" id="KW-0235">DNA replication</keyword>
<dbReference type="FunFam" id="3.90.920.10:FF:000003">
    <property type="entry name" value="DNA primase"/>
    <property type="match status" value="1"/>
</dbReference>
<dbReference type="GO" id="GO:0006269">
    <property type="term" value="P:DNA replication, synthesis of primer"/>
    <property type="evidence" value="ECO:0007669"/>
    <property type="project" value="UniProtKB-KW"/>
</dbReference>
<dbReference type="CDD" id="cd04860">
    <property type="entry name" value="AE_Prim_S"/>
    <property type="match status" value="1"/>
</dbReference>
<keyword evidence="5" id="KW-0548">Nucleotidyltransferase</keyword>
<dbReference type="EC" id="2.7.7.-" evidence="10"/>
<evidence type="ECO:0000256" key="3">
    <source>
        <dbReference type="ARBA" id="ARBA00022515"/>
    </source>
</evidence>
<evidence type="ECO:0000256" key="10">
    <source>
        <dbReference type="RuleBase" id="RU003514"/>
    </source>
</evidence>
<dbReference type="Gene3D" id="3.90.920.10">
    <property type="entry name" value="DNA primase, PRIM domain"/>
    <property type="match status" value="1"/>
</dbReference>
<feature type="region of interest" description="Disordered" evidence="11">
    <location>
        <begin position="281"/>
        <end position="300"/>
    </location>
</feature>
<keyword evidence="3 10" id="KW-0639">Primosome</keyword>
<dbReference type="PANTHER" id="PTHR10536">
    <property type="entry name" value="DNA PRIMASE SMALL SUBUNIT"/>
    <property type="match status" value="1"/>
</dbReference>
<keyword evidence="7" id="KW-0479">Metal-binding</keyword>
<keyword evidence="2 10" id="KW-0240">DNA-directed RNA polymerase</keyword>
<keyword evidence="9" id="KW-0804">Transcription</keyword>
<keyword evidence="4 10" id="KW-0808">Transferase</keyword>
<dbReference type="AlphaFoldDB" id="A0A0F7SXH1"/>
<evidence type="ECO:0000256" key="8">
    <source>
        <dbReference type="ARBA" id="ARBA00022833"/>
    </source>
</evidence>
<feature type="region of interest" description="Disordered" evidence="11">
    <location>
        <begin position="378"/>
        <end position="399"/>
    </location>
</feature>
<keyword evidence="8" id="KW-0862">Zinc</keyword>